<dbReference type="EMBL" id="LSSM01005744">
    <property type="protein sequence ID" value="OMJ12025.1"/>
    <property type="molecule type" value="Genomic_DNA"/>
</dbReference>
<gene>
    <name evidence="2" type="ORF">AYI69_g9594</name>
</gene>
<accession>A0A1R1XBM2</accession>
<dbReference type="Proteomes" id="UP000187429">
    <property type="component" value="Unassembled WGS sequence"/>
</dbReference>
<comment type="caution">
    <text evidence="2">The sequence shown here is derived from an EMBL/GenBank/DDBJ whole genome shotgun (WGS) entry which is preliminary data.</text>
</comment>
<feature type="region of interest" description="Disordered" evidence="1">
    <location>
        <begin position="89"/>
        <end position="110"/>
    </location>
</feature>
<protein>
    <submittedName>
        <fullName evidence="2">Uncharacterized protein</fullName>
    </submittedName>
</protein>
<sequence>MVLWSSHTSSIRTIRDTTGIKKPPASSIAMIMAESNYEISSSPIEIKKDHVIFDNNQSDSEGNNTPSEHSMMTGKARLGLITQKINQKRQILGSQRPRAQKRHYEEIHSA</sequence>
<organism evidence="2 3">
    <name type="scientific">Smittium culicis</name>
    <dbReference type="NCBI Taxonomy" id="133412"/>
    <lineage>
        <taxon>Eukaryota</taxon>
        <taxon>Fungi</taxon>
        <taxon>Fungi incertae sedis</taxon>
        <taxon>Zoopagomycota</taxon>
        <taxon>Kickxellomycotina</taxon>
        <taxon>Harpellomycetes</taxon>
        <taxon>Harpellales</taxon>
        <taxon>Legeriomycetaceae</taxon>
        <taxon>Smittium</taxon>
    </lineage>
</organism>
<evidence type="ECO:0000313" key="2">
    <source>
        <dbReference type="EMBL" id="OMJ12025.1"/>
    </source>
</evidence>
<keyword evidence="3" id="KW-1185">Reference proteome</keyword>
<proteinExistence type="predicted"/>
<evidence type="ECO:0000256" key="1">
    <source>
        <dbReference type="SAM" id="MobiDB-lite"/>
    </source>
</evidence>
<name>A0A1R1XBM2_9FUNG</name>
<dbReference type="AlphaFoldDB" id="A0A1R1XBM2"/>
<reference evidence="3" key="1">
    <citation type="submission" date="2017-01" db="EMBL/GenBank/DDBJ databases">
        <authorList>
            <person name="Wang Y."/>
            <person name="White M."/>
            <person name="Kvist S."/>
            <person name="Moncalvo J.-M."/>
        </authorList>
    </citation>
    <scope>NUCLEOTIDE SEQUENCE [LARGE SCALE GENOMIC DNA]</scope>
    <source>
        <strain evidence="3">ID-206-W2</strain>
    </source>
</reference>
<evidence type="ECO:0000313" key="3">
    <source>
        <dbReference type="Proteomes" id="UP000187429"/>
    </source>
</evidence>